<proteinExistence type="predicted"/>
<sequence>MKEGAYGMGEMRFSAVIRLLIYIAGIVSVSLGIVLCKKCGFGISPISSIPFVLEAAIPLTFGTLTMLFHLANTILQMVMAREITVKYLLQVPVAILFGQIIDLLQFFIVPDTSDFLLAVFYLVGSIIFTAIGMVLMINMHLVQNPPDGFVYLLSLRTGHGLGCDKVLYDSACVVISIAVGLMLYGNLYGMGAATILSAIFVGRLIRPLNPVFLRLMQRWDVDGTTGSATEMEEATEPAAE</sequence>
<dbReference type="PANTHER" id="PTHR40078:SF1">
    <property type="entry name" value="INTEGRAL MEMBRANE PROTEIN"/>
    <property type="match status" value="1"/>
</dbReference>
<dbReference type="Proteomes" id="UP000003671">
    <property type="component" value="Unassembled WGS sequence"/>
</dbReference>
<evidence type="ECO:0000256" key="1">
    <source>
        <dbReference type="SAM" id="Phobius"/>
    </source>
</evidence>
<organism evidence="2 3">
    <name type="scientific">Mitsuokella multacida DSM 20544</name>
    <dbReference type="NCBI Taxonomy" id="500635"/>
    <lineage>
        <taxon>Bacteria</taxon>
        <taxon>Bacillati</taxon>
        <taxon>Bacillota</taxon>
        <taxon>Negativicutes</taxon>
        <taxon>Selenomonadales</taxon>
        <taxon>Selenomonadaceae</taxon>
        <taxon>Mitsuokella</taxon>
    </lineage>
</organism>
<accession>C9KQL9</accession>
<dbReference type="Pfam" id="PF19700">
    <property type="entry name" value="DUF6198"/>
    <property type="match status" value="1"/>
</dbReference>
<feature type="transmembrane region" description="Helical" evidence="1">
    <location>
        <begin position="87"/>
        <end position="109"/>
    </location>
</feature>
<dbReference type="HOGENOM" id="CLU_083843_2_1_9"/>
<keyword evidence="3" id="KW-1185">Reference proteome</keyword>
<feature type="transmembrane region" description="Helical" evidence="1">
    <location>
        <begin position="12"/>
        <end position="35"/>
    </location>
</feature>
<dbReference type="PATRIC" id="fig|500635.8.peg.2138"/>
<reference evidence="2" key="1">
    <citation type="submission" date="2009-09" db="EMBL/GenBank/DDBJ databases">
        <authorList>
            <person name="Weinstock G."/>
            <person name="Sodergren E."/>
            <person name="Clifton S."/>
            <person name="Fulton L."/>
            <person name="Fulton B."/>
            <person name="Courtney L."/>
            <person name="Fronick C."/>
            <person name="Harrison M."/>
            <person name="Strong C."/>
            <person name="Farmer C."/>
            <person name="Delahaunty K."/>
            <person name="Markovic C."/>
            <person name="Hall O."/>
            <person name="Minx P."/>
            <person name="Tomlinson C."/>
            <person name="Mitreva M."/>
            <person name="Nelson J."/>
            <person name="Hou S."/>
            <person name="Wollam A."/>
            <person name="Pepin K.H."/>
            <person name="Johnson M."/>
            <person name="Bhonagiri V."/>
            <person name="Nash W.E."/>
            <person name="Warren W."/>
            <person name="Chinwalla A."/>
            <person name="Mardis E.R."/>
            <person name="Wilson R.K."/>
        </authorList>
    </citation>
    <scope>NUCLEOTIDE SEQUENCE [LARGE SCALE GENOMIC DNA]</scope>
    <source>
        <strain evidence="2">DSM 20544</strain>
    </source>
</reference>
<evidence type="ECO:0000313" key="3">
    <source>
        <dbReference type="Proteomes" id="UP000003671"/>
    </source>
</evidence>
<dbReference type="EMBL" id="ABWK02000025">
    <property type="protein sequence ID" value="EEX67795.1"/>
    <property type="molecule type" value="Genomic_DNA"/>
</dbReference>
<feature type="transmembrane region" description="Helical" evidence="1">
    <location>
        <begin position="55"/>
        <end position="75"/>
    </location>
</feature>
<keyword evidence="1" id="KW-1133">Transmembrane helix</keyword>
<keyword evidence="1" id="KW-0472">Membrane</keyword>
<evidence type="ECO:0008006" key="4">
    <source>
        <dbReference type="Google" id="ProtNLM"/>
    </source>
</evidence>
<dbReference type="PANTHER" id="PTHR40078">
    <property type="entry name" value="INTEGRAL MEMBRANE PROTEIN-RELATED"/>
    <property type="match status" value="1"/>
</dbReference>
<dbReference type="AlphaFoldDB" id="C9KQL9"/>
<comment type="caution">
    <text evidence="2">The sequence shown here is derived from an EMBL/GenBank/DDBJ whole genome shotgun (WGS) entry which is preliminary data.</text>
</comment>
<feature type="transmembrane region" description="Helical" evidence="1">
    <location>
        <begin position="166"/>
        <end position="184"/>
    </location>
</feature>
<gene>
    <name evidence="2" type="ORF">MITSMUL_05538</name>
</gene>
<dbReference type="STRING" id="500635.MITSMUL_05538"/>
<keyword evidence="1" id="KW-0812">Transmembrane</keyword>
<evidence type="ECO:0000313" key="2">
    <source>
        <dbReference type="EMBL" id="EEX67795.1"/>
    </source>
</evidence>
<dbReference type="InterPro" id="IPR038750">
    <property type="entry name" value="YczE/YyaS-like"/>
</dbReference>
<name>C9KQL9_9FIRM</name>
<dbReference type="eggNOG" id="COG2364">
    <property type="taxonomic scope" value="Bacteria"/>
</dbReference>
<protein>
    <recommendedName>
        <fullName evidence="4">YitT family protein</fullName>
    </recommendedName>
</protein>
<feature type="transmembrane region" description="Helical" evidence="1">
    <location>
        <begin position="115"/>
        <end position="137"/>
    </location>
</feature>